<evidence type="ECO:0000313" key="2">
    <source>
        <dbReference type="Proteomes" id="UP001066276"/>
    </source>
</evidence>
<name>A0AAV7RIP5_PLEWA</name>
<sequence length="122" mass="13322">MCQTAAVCGDSRIFLSSVRYMMPLTYRVHNKTGDKTMETALTLACHCSGIGASGGRHQRDAAESGERLCQLSEQHAERRPVMRWPSGTDEDPLLTLLIPVVVVKLVCLLHDRCLAPGDASVL</sequence>
<organism evidence="1 2">
    <name type="scientific">Pleurodeles waltl</name>
    <name type="common">Iberian ribbed newt</name>
    <dbReference type="NCBI Taxonomy" id="8319"/>
    <lineage>
        <taxon>Eukaryota</taxon>
        <taxon>Metazoa</taxon>
        <taxon>Chordata</taxon>
        <taxon>Craniata</taxon>
        <taxon>Vertebrata</taxon>
        <taxon>Euteleostomi</taxon>
        <taxon>Amphibia</taxon>
        <taxon>Batrachia</taxon>
        <taxon>Caudata</taxon>
        <taxon>Salamandroidea</taxon>
        <taxon>Salamandridae</taxon>
        <taxon>Pleurodelinae</taxon>
        <taxon>Pleurodeles</taxon>
    </lineage>
</organism>
<accession>A0AAV7RIP5</accession>
<gene>
    <name evidence="1" type="ORF">NDU88_005496</name>
</gene>
<dbReference type="Proteomes" id="UP001066276">
    <property type="component" value="Chromosome 5"/>
</dbReference>
<proteinExistence type="predicted"/>
<dbReference type="EMBL" id="JANPWB010000009">
    <property type="protein sequence ID" value="KAJ1152721.1"/>
    <property type="molecule type" value="Genomic_DNA"/>
</dbReference>
<comment type="caution">
    <text evidence="1">The sequence shown here is derived from an EMBL/GenBank/DDBJ whole genome shotgun (WGS) entry which is preliminary data.</text>
</comment>
<keyword evidence="2" id="KW-1185">Reference proteome</keyword>
<reference evidence="1" key="1">
    <citation type="journal article" date="2022" name="bioRxiv">
        <title>Sequencing and chromosome-scale assembly of the giantPleurodeles waltlgenome.</title>
        <authorList>
            <person name="Brown T."/>
            <person name="Elewa A."/>
            <person name="Iarovenko S."/>
            <person name="Subramanian E."/>
            <person name="Araus A.J."/>
            <person name="Petzold A."/>
            <person name="Susuki M."/>
            <person name="Suzuki K.-i.T."/>
            <person name="Hayashi T."/>
            <person name="Toyoda A."/>
            <person name="Oliveira C."/>
            <person name="Osipova E."/>
            <person name="Leigh N.D."/>
            <person name="Simon A."/>
            <person name="Yun M.H."/>
        </authorList>
    </citation>
    <scope>NUCLEOTIDE SEQUENCE</scope>
    <source>
        <strain evidence="1">20211129_DDA</strain>
        <tissue evidence="1">Liver</tissue>
    </source>
</reference>
<dbReference type="AlphaFoldDB" id="A0AAV7RIP5"/>
<protein>
    <submittedName>
        <fullName evidence="1">Uncharacterized protein</fullName>
    </submittedName>
</protein>
<evidence type="ECO:0000313" key="1">
    <source>
        <dbReference type="EMBL" id="KAJ1152721.1"/>
    </source>
</evidence>